<protein>
    <submittedName>
        <fullName evidence="3">Pathogenicity island protein</fullName>
    </submittedName>
</protein>
<dbReference type="KEGG" id="sste:SAMEA4384403_2022"/>
<reference evidence="3 4" key="1">
    <citation type="submission" date="2017-06" db="EMBL/GenBank/DDBJ databases">
        <authorList>
            <consortium name="Pathogen Informatics"/>
        </authorList>
    </citation>
    <scope>NUCLEOTIDE SEQUENCE [LARGE SCALE GENOMIC DNA]</scope>
    <source>
        <strain evidence="3 4">NCTC13839</strain>
    </source>
</reference>
<evidence type="ECO:0000259" key="2">
    <source>
        <dbReference type="Pfam" id="PF07342"/>
    </source>
</evidence>
<evidence type="ECO:0000313" key="4">
    <source>
        <dbReference type="Proteomes" id="UP000242084"/>
    </source>
</evidence>
<name>A0A239ZXC1_9STAP</name>
<accession>A0A239ZXC1</accession>
<feature type="coiled-coil region" evidence="1">
    <location>
        <begin position="1"/>
        <end position="28"/>
    </location>
</feature>
<dbReference type="Proteomes" id="UP000242084">
    <property type="component" value="Chromosome 1"/>
</dbReference>
<dbReference type="RefSeq" id="WP_095089153.1">
    <property type="nucleotide sequence ID" value="NZ_BMDM01000001.1"/>
</dbReference>
<evidence type="ECO:0000256" key="1">
    <source>
        <dbReference type="SAM" id="Coils"/>
    </source>
</evidence>
<keyword evidence="1" id="KW-0175">Coiled coil</keyword>
<dbReference type="OrthoDB" id="2409032at2"/>
<dbReference type="Pfam" id="PF07342">
    <property type="entry name" value="TscT"/>
    <property type="match status" value="1"/>
</dbReference>
<evidence type="ECO:0000313" key="3">
    <source>
        <dbReference type="EMBL" id="SNV75520.1"/>
    </source>
</evidence>
<gene>
    <name evidence="3" type="ORF">SAMEA4384403_02022</name>
</gene>
<keyword evidence="4" id="KW-1185">Reference proteome</keyword>
<sequence>MKNELFEIVNLKDDMEILQEKFDDLIQSNQWLIEEHFCSDRLKSKDEMMKHGIGYYEQRIRLTQSQKLLEVYQKEMDELIFKLDSELNKLHEEGAEND</sequence>
<dbReference type="InterPro" id="IPR009942">
    <property type="entry name" value="DUF1474"/>
</dbReference>
<dbReference type="AlphaFoldDB" id="A0A239ZXC1"/>
<proteinExistence type="predicted"/>
<organism evidence="3 4">
    <name type="scientific">Mammaliicoccus stepanovicii</name>
    <dbReference type="NCBI Taxonomy" id="643214"/>
    <lineage>
        <taxon>Bacteria</taxon>
        <taxon>Bacillati</taxon>
        <taxon>Bacillota</taxon>
        <taxon>Bacilli</taxon>
        <taxon>Bacillales</taxon>
        <taxon>Staphylococcaceae</taxon>
        <taxon>Mammaliicoccus</taxon>
    </lineage>
</organism>
<feature type="domain" description="TscT toxin" evidence="2">
    <location>
        <begin position="5"/>
        <end position="97"/>
    </location>
</feature>
<dbReference type="EMBL" id="LT906462">
    <property type="protein sequence ID" value="SNV75520.1"/>
    <property type="molecule type" value="Genomic_DNA"/>
</dbReference>